<dbReference type="GO" id="GO:0016020">
    <property type="term" value="C:membrane"/>
    <property type="evidence" value="ECO:0007669"/>
    <property type="project" value="UniProtKB-SubCell"/>
</dbReference>
<evidence type="ECO:0000313" key="12">
    <source>
        <dbReference type="Proteomes" id="UP000838412"/>
    </source>
</evidence>
<evidence type="ECO:0000313" key="11">
    <source>
        <dbReference type="EMBL" id="CAH1264345.1"/>
    </source>
</evidence>
<dbReference type="PANTHER" id="PTHR10877">
    <property type="entry name" value="POLYCYSTIN FAMILY MEMBER"/>
    <property type="match status" value="1"/>
</dbReference>
<dbReference type="Pfam" id="PF22633">
    <property type="entry name" value="F5_F8_type_C_2"/>
    <property type="match status" value="1"/>
</dbReference>
<feature type="region of interest" description="Disordered" evidence="8">
    <location>
        <begin position="971"/>
        <end position="997"/>
    </location>
</feature>
<dbReference type="InterPro" id="IPR001024">
    <property type="entry name" value="PLAT/LH2_dom"/>
</dbReference>
<dbReference type="InterPro" id="IPR036392">
    <property type="entry name" value="PLAT/LH2_dom_sf"/>
</dbReference>
<dbReference type="Pfam" id="PF01477">
    <property type="entry name" value="PLAT"/>
    <property type="match status" value="1"/>
</dbReference>
<protein>
    <submittedName>
        <fullName evidence="11">PKDREJ protein</fullName>
    </submittedName>
</protein>
<dbReference type="PROSITE" id="PS50095">
    <property type="entry name" value="PLAT"/>
    <property type="match status" value="1"/>
</dbReference>
<sequence>MRFNGNVSIATAQTWIEFSRRSVVATVGSSLRTVPATGAILVDAGMSYDPEGVLDSAAFTYDWACRVLDLPPPEDVTTVNLARCKATAMASSSAAGSPDMVIDGDPGTCLFELDQAVNEWWMVDLSHPYPIDRIMIYRRADYHWESLNPFDVYMGNSPQITANTLVAGGLAFTQSESDMTVSGRGTLAQYVGLLTTTADHRKFICEVEVFANDLTYLDCCHVVGQQKNGINPGQLLCAANCDPGNTLQVEPLELHTESDILGTTEFALTEYPAGFLLQDWTLSKNASDMRLKVPSDVFKVEGFYTIRLTDVFGDLTRMSEWRFHVYNNPEPTSAENGDFSTVCALLPAGGVSLLDTFCVQCEEFTDPLGPIQTEVTLELVPNVNDLATVKFPGDIPATDRRIVPYTSLFDLSPGTAIVHIRVLSADGRFIEFDLPSIEINPPSIAQFEGYMDGYMTYPNGTIFTFLRLGYQQRAYTGAVISSYVARILAHNGDDTTEVMGMMLEKLSKVPIENRYGIRGVALSVVMLTDVPELVSGKSQYLESNFNPYEYSNNSQAVRSEVIGLNVKCGNITLPVSGLSDPIDILIRRKNESFEESIYAFQSSSLLGNLTVFQFFAKKHRSALSFSLDFNSTLFPHNVSMFLRVDEPPTSSVYNWAAILPVPESEKISIPWINGTFLNSSSYQWMLPAEEVNITQSDVDDLTKYYIALNSLYEESSPFTLRDRTRFLFEKGSVDSFLVSTAQPLGGLVHLRVWHDSSGHSPGWFLRQIVVTNRGTGETSFFLCNRWLAADEDDGKVQRILIQAEPDEMAKFQNLFFAKSARDMNDDHVWFSVLGRPARSPFTRVQRLSCCLTLLYCTMLANIMFFGRGDDFDPPAPIRFAGIVIKPPISLPQLMISIQSAAIILPVNLIIVFLFRHAKSATKPNGEKEQKAKTTTVNRTKQKISLTYHSDDPDTPTSWSYVIGARRYPGFTGGSSGHPQPQATRVESSNSTNEPENSKKAKFSLPWWTTYIAWFLIWAASFVASYFTVLYSLSFGRAKAEAWLVTFLTTFFTDLFLMQPFKLLAVAVLFALIAKEPIEDEDPPPSSLQEDEEYLQVKDISSFWTWMTLSFIPAMYGATGNNARDNQGDALQFSYLVGPVQLRNIRVKPVQMMAVESRCYLPYSEGVADTHNYTQGWIPDNTTYNTTDDVCTENLVPSGATRSPTYSHCDRKQHDGQEMWKYTFVSFANGFPYVGQHGIYRGGGYVSSPGTTNQSSSNMTAYLQQHNWLDNQTRAVFIEVTLYNPHVDLFSVFSIAVEFTNTGAVYTSSEAVTLRLRQHDAVLLLVLRGFLALFLVYFAFTEAKKLFIRPLDYVIEVWNWMELFIVALGCSTLGVYLYTQGIIDDVSEKNAVGNSAFDQYKVAADWFQVYTYLLGLLICCITLKFLRILRFNSHVYALSMTMKKSFKPVAQFMAMAGVVVVAFTLMANLVFGIKLESFIDIPSSLQSLLLMMLGSFDFESLSEGNRVLGPLMFFSYQVMMQFILLSMFMTIIMDVNAQQGDQTPPDDVKFVSFIREKASEATVKAKAIPSGIRSFESHSQDISPDMLENVGHGLDRLDKYSSRYDSTL</sequence>
<dbReference type="GO" id="GO:0050982">
    <property type="term" value="P:detection of mechanical stimulus"/>
    <property type="evidence" value="ECO:0007669"/>
    <property type="project" value="TreeGrafter"/>
</dbReference>
<dbReference type="Pfam" id="PF20519">
    <property type="entry name" value="Polycystin_dom"/>
    <property type="match status" value="1"/>
</dbReference>
<feature type="transmembrane region" description="Helical" evidence="9">
    <location>
        <begin position="893"/>
        <end position="914"/>
    </location>
</feature>
<feature type="transmembrane region" description="Helical" evidence="9">
    <location>
        <begin position="1448"/>
        <end position="1470"/>
    </location>
</feature>
<keyword evidence="3 9" id="KW-0812">Transmembrane</keyword>
<evidence type="ECO:0000256" key="5">
    <source>
        <dbReference type="ARBA" id="ARBA00022989"/>
    </source>
</evidence>
<dbReference type="Gene3D" id="2.60.120.260">
    <property type="entry name" value="Galactose-binding domain-like"/>
    <property type="match status" value="1"/>
</dbReference>
<feature type="domain" description="PLAT" evidence="10">
    <location>
        <begin position="680"/>
        <end position="801"/>
    </location>
</feature>
<feature type="transmembrane region" description="Helical" evidence="9">
    <location>
        <begin position="1359"/>
        <end position="1378"/>
    </location>
</feature>
<dbReference type="EMBL" id="OV696689">
    <property type="protein sequence ID" value="CAH1264345.1"/>
    <property type="molecule type" value="Genomic_DNA"/>
</dbReference>
<accession>A0A8K0EPZ8</accession>
<keyword evidence="12" id="KW-1185">Reference proteome</keyword>
<feature type="transmembrane region" description="Helical" evidence="9">
    <location>
        <begin position="1507"/>
        <end position="1531"/>
    </location>
</feature>
<comment type="subcellular location">
    <subcellularLocation>
        <location evidence="1">Membrane</location>
        <topology evidence="1">Multi-pass membrane protein</topology>
    </subcellularLocation>
</comment>
<feature type="transmembrane region" description="Helical" evidence="9">
    <location>
        <begin position="1320"/>
        <end position="1339"/>
    </location>
</feature>
<gene>
    <name evidence="11" type="primary">PKDREJ</name>
    <name evidence="11" type="ORF">BLAG_LOCUS18740</name>
</gene>
<evidence type="ECO:0000256" key="3">
    <source>
        <dbReference type="ARBA" id="ARBA00022692"/>
    </source>
</evidence>
<dbReference type="SUPFAM" id="SSF49785">
    <property type="entry name" value="Galactose-binding domain-like"/>
    <property type="match status" value="1"/>
</dbReference>
<dbReference type="OrthoDB" id="10056483at2759"/>
<evidence type="ECO:0000256" key="2">
    <source>
        <dbReference type="ARBA" id="ARBA00007200"/>
    </source>
</evidence>
<dbReference type="Gene3D" id="2.60.60.20">
    <property type="entry name" value="PLAT/LH2 domain"/>
    <property type="match status" value="1"/>
</dbReference>
<feature type="transmembrane region" description="Helical" evidence="9">
    <location>
        <begin position="1007"/>
        <end position="1030"/>
    </location>
</feature>
<feature type="transmembrane region" description="Helical" evidence="9">
    <location>
        <begin position="1408"/>
        <end position="1428"/>
    </location>
</feature>
<proteinExistence type="inferred from homology"/>
<dbReference type="GO" id="GO:0005262">
    <property type="term" value="F:calcium channel activity"/>
    <property type="evidence" value="ECO:0007669"/>
    <property type="project" value="TreeGrafter"/>
</dbReference>
<feature type="compositionally biased region" description="Polar residues" evidence="8">
    <location>
        <begin position="976"/>
        <end position="985"/>
    </location>
</feature>
<evidence type="ECO:0000256" key="6">
    <source>
        <dbReference type="ARBA" id="ARBA00023136"/>
    </source>
</evidence>
<dbReference type="Pfam" id="PF08016">
    <property type="entry name" value="PKD_channel"/>
    <property type="match status" value="1"/>
</dbReference>
<dbReference type="FunFam" id="1.10.287.70:FF:000086">
    <property type="entry name" value="Polycystic kidney disease 2"/>
    <property type="match status" value="1"/>
</dbReference>
<evidence type="ECO:0000256" key="9">
    <source>
        <dbReference type="SAM" id="Phobius"/>
    </source>
</evidence>
<evidence type="ECO:0000256" key="8">
    <source>
        <dbReference type="SAM" id="MobiDB-lite"/>
    </source>
</evidence>
<dbReference type="InterPro" id="IPR013122">
    <property type="entry name" value="PKD1_2_channel"/>
</dbReference>
<evidence type="ECO:0000256" key="1">
    <source>
        <dbReference type="ARBA" id="ARBA00004141"/>
    </source>
</evidence>
<dbReference type="Proteomes" id="UP000838412">
    <property type="component" value="Chromosome 4"/>
</dbReference>
<keyword evidence="6 9" id="KW-0472">Membrane</keyword>
<dbReference type="InterPro" id="IPR046791">
    <property type="entry name" value="Polycystin_dom"/>
</dbReference>
<evidence type="ECO:0000256" key="7">
    <source>
        <dbReference type="PROSITE-ProRule" id="PRU00152"/>
    </source>
</evidence>
<keyword evidence="5 9" id="KW-1133">Transmembrane helix</keyword>
<name>A0A8K0EPZ8_BRALA</name>
<organism evidence="11 12">
    <name type="scientific">Branchiostoma lanceolatum</name>
    <name type="common">Common lancelet</name>
    <name type="synonym">Amphioxus lanceolatum</name>
    <dbReference type="NCBI Taxonomy" id="7740"/>
    <lineage>
        <taxon>Eukaryota</taxon>
        <taxon>Metazoa</taxon>
        <taxon>Chordata</taxon>
        <taxon>Cephalochordata</taxon>
        <taxon>Leptocardii</taxon>
        <taxon>Amphioxiformes</taxon>
        <taxon>Branchiostomatidae</taxon>
        <taxon>Branchiostoma</taxon>
    </lineage>
</organism>
<dbReference type="PANTHER" id="PTHR10877:SF194">
    <property type="entry name" value="LOCATION OF VULVA DEFECTIVE 1"/>
    <property type="match status" value="1"/>
</dbReference>
<dbReference type="SUPFAM" id="SSF49723">
    <property type="entry name" value="Lipase/lipooxygenase domain (PLAT/LH2 domain)"/>
    <property type="match status" value="1"/>
</dbReference>
<dbReference type="InterPro" id="IPR008979">
    <property type="entry name" value="Galactose-bd-like_sf"/>
</dbReference>
<comment type="caution">
    <text evidence="7">Lacks conserved residue(s) required for the propagation of feature annotation.</text>
</comment>
<dbReference type="InterPro" id="IPR051223">
    <property type="entry name" value="Polycystin"/>
</dbReference>
<comment type="similarity">
    <text evidence="2">Belongs to the polycystin family.</text>
</comment>
<evidence type="ECO:0000259" key="10">
    <source>
        <dbReference type="PROSITE" id="PS50095"/>
    </source>
</evidence>
<evidence type="ECO:0000256" key="4">
    <source>
        <dbReference type="ARBA" id="ARBA00022729"/>
    </source>
</evidence>
<dbReference type="SMART" id="SM00308">
    <property type="entry name" value="LH2"/>
    <property type="match status" value="1"/>
</dbReference>
<reference evidence="11" key="1">
    <citation type="submission" date="2022-01" db="EMBL/GenBank/DDBJ databases">
        <authorList>
            <person name="Braso-Vives M."/>
        </authorList>
    </citation>
    <scope>NUCLEOTIDE SEQUENCE</scope>
</reference>
<keyword evidence="4" id="KW-0732">Signal</keyword>